<dbReference type="EMBL" id="KV454543">
    <property type="protein sequence ID" value="ODV66082.1"/>
    <property type="molecule type" value="Genomic_DNA"/>
</dbReference>
<dbReference type="Proteomes" id="UP000095085">
    <property type="component" value="Unassembled WGS sequence"/>
</dbReference>
<accession>A0A1E4RFP2</accession>
<dbReference type="AlphaFoldDB" id="A0A1E4RFP2"/>
<evidence type="ECO:0000313" key="2">
    <source>
        <dbReference type="Proteomes" id="UP000095085"/>
    </source>
</evidence>
<reference evidence="2" key="1">
    <citation type="submission" date="2016-05" db="EMBL/GenBank/DDBJ databases">
        <title>Comparative genomics of biotechnologically important yeasts.</title>
        <authorList>
            <consortium name="DOE Joint Genome Institute"/>
            <person name="Riley R."/>
            <person name="Haridas S."/>
            <person name="Wolfe K.H."/>
            <person name="Lopes M.R."/>
            <person name="Hittinger C.T."/>
            <person name="Goker M."/>
            <person name="Salamov A."/>
            <person name="Wisecaver J."/>
            <person name="Long T.M."/>
            <person name="Aerts A.L."/>
            <person name="Barry K."/>
            <person name="Choi C."/>
            <person name="Clum A."/>
            <person name="Coughlan A.Y."/>
            <person name="Deshpande S."/>
            <person name="Douglass A.P."/>
            <person name="Hanson S.J."/>
            <person name="Klenk H.-P."/>
            <person name="Labutti K."/>
            <person name="Lapidus A."/>
            <person name="Lindquist E."/>
            <person name="Lipzen A."/>
            <person name="Meier-Kolthoff J.P."/>
            <person name="Ohm R.A."/>
            <person name="Otillar R.P."/>
            <person name="Pangilinan J."/>
            <person name="Peng Y."/>
            <person name="Rokas A."/>
            <person name="Rosa C.A."/>
            <person name="Scheuner C."/>
            <person name="Sibirny A.A."/>
            <person name="Slot J.C."/>
            <person name="Stielow J.B."/>
            <person name="Sun H."/>
            <person name="Kurtzman C.P."/>
            <person name="Blackwell M."/>
            <person name="Grigoriev I.V."/>
            <person name="Jeffries T.W."/>
        </authorList>
    </citation>
    <scope>NUCLEOTIDE SEQUENCE [LARGE SCALE GENOMIC DNA]</scope>
    <source>
        <strain evidence="2">NRRL Y-1933</strain>
    </source>
</reference>
<dbReference type="RefSeq" id="XP_020075149.1">
    <property type="nucleotide sequence ID" value="XM_020223304.1"/>
</dbReference>
<gene>
    <name evidence="1" type="ORF">HYPBUDRAFT_242825</name>
</gene>
<name>A0A1E4RFP2_9ASCO</name>
<proteinExistence type="predicted"/>
<organism evidence="1 2">
    <name type="scientific">Hyphopichia burtonii NRRL Y-1933</name>
    <dbReference type="NCBI Taxonomy" id="984485"/>
    <lineage>
        <taxon>Eukaryota</taxon>
        <taxon>Fungi</taxon>
        <taxon>Dikarya</taxon>
        <taxon>Ascomycota</taxon>
        <taxon>Saccharomycotina</taxon>
        <taxon>Pichiomycetes</taxon>
        <taxon>Debaryomycetaceae</taxon>
        <taxon>Hyphopichia</taxon>
    </lineage>
</organism>
<dbReference type="GeneID" id="30997853"/>
<keyword evidence="2" id="KW-1185">Reference proteome</keyword>
<sequence length="364" mass="42586">MPSRNIQIQSPTSSVESEFEQIIQDTVEYDDFDFGNGSTSTYEVRRFLKPCITYPELKKKKGSRGQRHTIKKRVIFADQLVEVKCYCKPTIKNPCMDFISPEKRQERRRLSALRARVIRKSSIKTHNFLIRNPLGVPNNPYFRDCQKTKRQLISEVLTLIKEVKGYLKYVPTIFQEIHPFDNHIITYMNSVGRLANDPARPPINPSSKNPNAFRAFTLHEIPWELELKLWSYRKLKIKEFYCKELASKGIINIDFLHMGEYFSKNYHKGKYKRFVENPFQYFTKDVLLNEDLESVRDDWYNISEKAPSPVLSPTDFLLPQTDDIVTIFGDELHPNSQIPTLAPEPFVEIDLTDSQDIVGIFEFD</sequence>
<evidence type="ECO:0000313" key="1">
    <source>
        <dbReference type="EMBL" id="ODV66082.1"/>
    </source>
</evidence>
<protein>
    <submittedName>
        <fullName evidence="1">Uncharacterized protein</fullName>
    </submittedName>
</protein>